<dbReference type="PROSITE" id="PS51081">
    <property type="entry name" value="ZF_SIAH"/>
    <property type="match status" value="1"/>
</dbReference>
<evidence type="ECO:0000256" key="5">
    <source>
        <dbReference type="PROSITE-ProRule" id="PRU00455"/>
    </source>
</evidence>
<dbReference type="PANTHER" id="PTHR46632">
    <property type="entry name" value="E3 UBIQUITIN-PROTEIN LIGASE SINA-LIKE 4"/>
    <property type="match status" value="1"/>
</dbReference>
<dbReference type="GeneID" id="104773778"/>
<dbReference type="Pfam" id="PF21361">
    <property type="entry name" value="Sina_ZnF"/>
    <property type="match status" value="1"/>
</dbReference>
<dbReference type="InterPro" id="IPR044286">
    <property type="entry name" value="SINL_plant"/>
</dbReference>
<dbReference type="InterPro" id="IPR013083">
    <property type="entry name" value="Znf_RING/FYVE/PHD"/>
</dbReference>
<evidence type="ECO:0000256" key="1">
    <source>
        <dbReference type="ARBA" id="ARBA00022723"/>
    </source>
</evidence>
<gene>
    <name evidence="8" type="primary">LOC104773778</name>
</gene>
<evidence type="ECO:0000256" key="4">
    <source>
        <dbReference type="ARBA" id="ARBA00024004"/>
    </source>
</evidence>
<reference evidence="7" key="1">
    <citation type="journal article" date="2014" name="Nat. Commun.">
        <title>The emerging biofuel crop Camelina sativa retains a highly undifferentiated hexaploid genome structure.</title>
        <authorList>
            <person name="Kagale S."/>
            <person name="Koh C."/>
            <person name="Nixon J."/>
            <person name="Bollina V."/>
            <person name="Clarke W.E."/>
            <person name="Tuteja R."/>
            <person name="Spillane C."/>
            <person name="Robinson S.J."/>
            <person name="Links M.G."/>
            <person name="Clarke C."/>
            <person name="Higgins E.E."/>
            <person name="Huebert T."/>
            <person name="Sharpe A.G."/>
            <person name="Parkin I.A."/>
        </authorList>
    </citation>
    <scope>NUCLEOTIDE SEQUENCE [LARGE SCALE GENOMIC DNA]</scope>
    <source>
        <strain evidence="7">cv. DH55</strain>
    </source>
</reference>
<protein>
    <submittedName>
        <fullName evidence="8">E3 ubiquitin-protein ligase SINA-like 2</fullName>
    </submittedName>
</protein>
<dbReference type="PANTHER" id="PTHR46632:SF11">
    <property type="entry name" value="E3 UBIQUITIN-PROTEIN LIGASE SINA-LIKE 1-RELATED"/>
    <property type="match status" value="1"/>
</dbReference>
<evidence type="ECO:0000256" key="2">
    <source>
        <dbReference type="ARBA" id="ARBA00022771"/>
    </source>
</evidence>
<dbReference type="RefSeq" id="XP_010496731.1">
    <property type="nucleotide sequence ID" value="XM_010498429.1"/>
</dbReference>
<feature type="domain" description="SIAH-type" evidence="6">
    <location>
        <begin position="7"/>
        <end position="65"/>
    </location>
</feature>
<name>A0ABM0Y7F5_CAMSA</name>
<dbReference type="InterPro" id="IPR013010">
    <property type="entry name" value="Znf_SIAH"/>
</dbReference>
<organism evidence="7 8">
    <name type="scientific">Camelina sativa</name>
    <name type="common">False flax</name>
    <name type="synonym">Myagrum sativum</name>
    <dbReference type="NCBI Taxonomy" id="90675"/>
    <lineage>
        <taxon>Eukaryota</taxon>
        <taxon>Viridiplantae</taxon>
        <taxon>Streptophyta</taxon>
        <taxon>Embryophyta</taxon>
        <taxon>Tracheophyta</taxon>
        <taxon>Spermatophyta</taxon>
        <taxon>Magnoliopsida</taxon>
        <taxon>eudicotyledons</taxon>
        <taxon>Gunneridae</taxon>
        <taxon>Pentapetalae</taxon>
        <taxon>rosids</taxon>
        <taxon>malvids</taxon>
        <taxon>Brassicales</taxon>
        <taxon>Brassicaceae</taxon>
        <taxon>Camelineae</taxon>
        <taxon>Camelina</taxon>
    </lineage>
</organism>
<evidence type="ECO:0000256" key="3">
    <source>
        <dbReference type="ARBA" id="ARBA00022833"/>
    </source>
</evidence>
<sequence>MESVLESVIVPCRNAEHGCKEKFSYGKELVHEKECCVYMCYCPAPDCNYKGMHKNLYCHYYAKHEANCSRFTCGQYDAAWLRISKKILVLQEYEDGPLVVVHCFKAAHGVYVTVNCIY</sequence>
<comment type="function">
    <text evidence="4">E3 ubiquitin-protein ligase that mediates ubiquitination and subsequent proteasomal degradation of target proteins. E3 ubiquitin ligases accept ubiquitin from an E2 ubiquitin-conjugating enzyme in the form of a thioester and then directly transfers the ubiquitin to targeted substrates. It probably triggers the ubiquitin-mediated degradation of different substrates.</text>
</comment>
<dbReference type="Gene3D" id="3.30.40.10">
    <property type="entry name" value="Zinc/RING finger domain, C3HC4 (zinc finger)"/>
    <property type="match status" value="1"/>
</dbReference>
<evidence type="ECO:0000259" key="6">
    <source>
        <dbReference type="PROSITE" id="PS51081"/>
    </source>
</evidence>
<keyword evidence="7" id="KW-1185">Reference proteome</keyword>
<dbReference type="SUPFAM" id="SSF49599">
    <property type="entry name" value="TRAF domain-like"/>
    <property type="match status" value="1"/>
</dbReference>
<keyword evidence="2 5" id="KW-0863">Zinc-finger</keyword>
<proteinExistence type="predicted"/>
<evidence type="ECO:0000313" key="8">
    <source>
        <dbReference type="RefSeq" id="XP_010496731.1"/>
    </source>
</evidence>
<reference evidence="8" key="2">
    <citation type="submission" date="2025-08" db="UniProtKB">
        <authorList>
            <consortium name="RefSeq"/>
        </authorList>
    </citation>
    <scope>IDENTIFICATION</scope>
    <source>
        <tissue evidence="8">Leaf</tissue>
    </source>
</reference>
<evidence type="ECO:0000313" key="7">
    <source>
        <dbReference type="Proteomes" id="UP000694864"/>
    </source>
</evidence>
<accession>A0ABM0Y7F5</accession>
<keyword evidence="1" id="KW-0479">Metal-binding</keyword>
<keyword evidence="3" id="KW-0862">Zinc</keyword>
<dbReference type="Proteomes" id="UP000694864">
    <property type="component" value="Unplaced"/>
</dbReference>